<dbReference type="EMBL" id="AP026803">
    <property type="protein sequence ID" value="BDR60467.1"/>
    <property type="molecule type" value="Genomic_DNA"/>
</dbReference>
<feature type="binding site" evidence="8">
    <location>
        <begin position="10"/>
        <end position="17"/>
    </location>
    <ligand>
        <name>GTP</name>
        <dbReference type="ChEBI" id="CHEBI:37565"/>
        <label>1</label>
    </ligand>
</feature>
<organism evidence="12 13">
    <name type="scientific">Lactobacillus xylocopicola</name>
    <dbReference type="NCBI Taxonomy" id="2976676"/>
    <lineage>
        <taxon>Bacteria</taxon>
        <taxon>Bacillati</taxon>
        <taxon>Bacillota</taxon>
        <taxon>Bacilli</taxon>
        <taxon>Lactobacillales</taxon>
        <taxon>Lactobacillaceae</taxon>
        <taxon>Lactobacillus</taxon>
    </lineage>
</organism>
<dbReference type="HAMAP" id="MF_00195">
    <property type="entry name" value="GTPase_Der"/>
    <property type="match status" value="1"/>
</dbReference>
<dbReference type="InterPro" id="IPR015946">
    <property type="entry name" value="KH_dom-like_a/b"/>
</dbReference>
<dbReference type="NCBIfam" id="TIGR03594">
    <property type="entry name" value="GTPase_EngA"/>
    <property type="match status" value="1"/>
</dbReference>
<dbReference type="InterPro" id="IPR006073">
    <property type="entry name" value="GTP-bd"/>
</dbReference>
<comment type="function">
    <text evidence="8 10">GTPase that plays an essential role in the late steps of ribosome biogenesis.</text>
</comment>
<dbReference type="Pfam" id="PF01926">
    <property type="entry name" value="MMR_HSR1"/>
    <property type="match status" value="2"/>
</dbReference>
<dbReference type="SMART" id="SM00173">
    <property type="entry name" value="RAS"/>
    <property type="match status" value="1"/>
</dbReference>
<reference evidence="12 13" key="1">
    <citation type="journal article" date="2023" name="Microbiol. Spectr.">
        <title>Symbiosis of Carpenter Bees with Uncharacterized Lactic Acid Bacteria Showing NAD Auxotrophy.</title>
        <authorList>
            <person name="Kawasaki S."/>
            <person name="Ozawa K."/>
            <person name="Mori T."/>
            <person name="Yamamoto A."/>
            <person name="Ito M."/>
            <person name="Ohkuma M."/>
            <person name="Sakamoto M."/>
            <person name="Matsutani M."/>
        </authorList>
    </citation>
    <scope>NUCLEOTIDE SEQUENCE [LARGE SCALE GENOMIC DNA]</scope>
    <source>
        <strain evidence="12 13">Kim32-2</strain>
    </source>
</reference>
<dbReference type="Pfam" id="PF14714">
    <property type="entry name" value="KH_dom-like"/>
    <property type="match status" value="1"/>
</dbReference>
<dbReference type="Gene3D" id="3.40.50.300">
    <property type="entry name" value="P-loop containing nucleotide triphosphate hydrolases"/>
    <property type="match status" value="2"/>
</dbReference>
<keyword evidence="4 10" id="KW-0677">Repeat</keyword>
<feature type="domain" description="EngA-type G" evidence="11">
    <location>
        <begin position="175"/>
        <end position="351"/>
    </location>
</feature>
<comment type="similarity">
    <text evidence="1 8 9 10">Belongs to the TRAFAC class TrmE-Era-EngA-EngB-Septin-like GTPase superfamily. EngA (Der) GTPase family.</text>
</comment>
<evidence type="ECO:0000256" key="2">
    <source>
        <dbReference type="ARBA" id="ARBA00020953"/>
    </source>
</evidence>
<evidence type="ECO:0000256" key="3">
    <source>
        <dbReference type="ARBA" id="ARBA00022517"/>
    </source>
</evidence>
<dbReference type="CDD" id="cd01895">
    <property type="entry name" value="EngA2"/>
    <property type="match status" value="1"/>
</dbReference>
<feature type="binding site" evidence="8">
    <location>
        <begin position="294"/>
        <end position="297"/>
    </location>
    <ligand>
        <name>GTP</name>
        <dbReference type="ChEBI" id="CHEBI:37565"/>
        <label>2</label>
    </ligand>
</feature>
<feature type="binding site" evidence="8">
    <location>
        <begin position="57"/>
        <end position="61"/>
    </location>
    <ligand>
        <name>GTP</name>
        <dbReference type="ChEBI" id="CHEBI:37565"/>
        <label>1</label>
    </ligand>
</feature>
<evidence type="ECO:0000256" key="9">
    <source>
        <dbReference type="PROSITE-ProRule" id="PRU01049"/>
    </source>
</evidence>
<dbReference type="InterPro" id="IPR005225">
    <property type="entry name" value="Small_GTP-bd"/>
</dbReference>
<evidence type="ECO:0000256" key="7">
    <source>
        <dbReference type="ARBA" id="ARBA00032345"/>
    </source>
</evidence>
<feature type="binding site" evidence="8">
    <location>
        <begin position="119"/>
        <end position="122"/>
    </location>
    <ligand>
        <name>GTP</name>
        <dbReference type="ChEBI" id="CHEBI:37565"/>
        <label>1</label>
    </ligand>
</feature>
<feature type="binding site" evidence="8">
    <location>
        <begin position="229"/>
        <end position="233"/>
    </location>
    <ligand>
        <name>GTP</name>
        <dbReference type="ChEBI" id="CHEBI:37565"/>
        <label>2</label>
    </ligand>
</feature>
<accession>A0ABN6SML7</accession>
<dbReference type="PROSITE" id="PS51712">
    <property type="entry name" value="G_ENGA"/>
    <property type="match status" value="2"/>
</dbReference>
<dbReference type="SUPFAM" id="SSF52540">
    <property type="entry name" value="P-loop containing nucleoside triphosphate hydrolases"/>
    <property type="match status" value="2"/>
</dbReference>
<evidence type="ECO:0000256" key="1">
    <source>
        <dbReference type="ARBA" id="ARBA00008279"/>
    </source>
</evidence>
<dbReference type="Proteomes" id="UP001321741">
    <property type="component" value="Chromosome"/>
</dbReference>
<proteinExistence type="inferred from homology"/>
<dbReference type="PANTHER" id="PTHR43834">
    <property type="entry name" value="GTPASE DER"/>
    <property type="match status" value="1"/>
</dbReference>
<evidence type="ECO:0000256" key="6">
    <source>
        <dbReference type="ARBA" id="ARBA00023134"/>
    </source>
</evidence>
<dbReference type="InterPro" id="IPR031166">
    <property type="entry name" value="G_ENGA"/>
</dbReference>
<name>A0ABN6SML7_9LACO</name>
<keyword evidence="6 8" id="KW-0342">GTP-binding</keyword>
<dbReference type="InterPro" id="IPR032859">
    <property type="entry name" value="KH_dom-like"/>
</dbReference>
<evidence type="ECO:0000313" key="12">
    <source>
        <dbReference type="EMBL" id="BDR60467.1"/>
    </source>
</evidence>
<dbReference type="NCBIfam" id="TIGR00231">
    <property type="entry name" value="small_GTP"/>
    <property type="match status" value="2"/>
</dbReference>
<protein>
    <recommendedName>
        <fullName evidence="2 8">GTPase Der</fullName>
    </recommendedName>
    <alternativeName>
        <fullName evidence="7 8">GTP-binding protein EngA</fullName>
    </alternativeName>
</protein>
<keyword evidence="13" id="KW-1185">Reference proteome</keyword>
<keyword evidence="5 8" id="KW-0547">Nucleotide-binding</keyword>
<dbReference type="InterPro" id="IPR027417">
    <property type="entry name" value="P-loop_NTPase"/>
</dbReference>
<evidence type="ECO:0000256" key="10">
    <source>
        <dbReference type="RuleBase" id="RU004481"/>
    </source>
</evidence>
<dbReference type="CDD" id="cd01894">
    <property type="entry name" value="EngA1"/>
    <property type="match status" value="1"/>
</dbReference>
<evidence type="ECO:0000313" key="13">
    <source>
        <dbReference type="Proteomes" id="UP001321741"/>
    </source>
</evidence>
<dbReference type="PIRSF" id="PIRSF006485">
    <property type="entry name" value="GTP-binding_EngA"/>
    <property type="match status" value="1"/>
</dbReference>
<evidence type="ECO:0000256" key="4">
    <source>
        <dbReference type="ARBA" id="ARBA00022737"/>
    </source>
</evidence>
<dbReference type="RefSeq" id="WP_317638162.1">
    <property type="nucleotide sequence ID" value="NZ_AP026803.1"/>
</dbReference>
<dbReference type="Gene3D" id="3.30.300.20">
    <property type="match status" value="1"/>
</dbReference>
<dbReference type="PRINTS" id="PR00326">
    <property type="entry name" value="GTP1OBG"/>
</dbReference>
<comment type="subunit">
    <text evidence="8">Associates with the 50S ribosomal subunit.</text>
</comment>
<sequence>MVLPVVAIVGQPNVGKSTLFNRIINERLAIVEDKPGVTRDRNYAQAEWLGHKFDLIDTGGITWENGHIEEEIRAQAEIAIEEADVIVILTSVANHLTDLDERIAQLLYRTKKPVILAVNKADNPEQRAEIYDFYSLGLGEPIPISSVHGTGIGDLLDRIVSELPRDLAKQDEERISFSVIGRPNVGKSSIVNRLVGEQRVIVNNEEGTTRDAVDTPFVDDSGTKFQIVDTAGIRRRGKVYEKTEKYAVMRAIRAIERSDVVCLVLDASTGIREQDKHVAGYAHEAGRGIIIVVNKWDLPQKTSSSGKEFEQTIREELQYLDYAPIVFVSAKTGQRIAQLPELVKMVHHNQTQRIKSSVLNDLLLEASKLVPTPMIKGKRLRVYYMTQVSTKPPTFVVFVNDAELMHFSYQRFLINQLRDNFDFTGTPIKIIARKRK</sequence>
<dbReference type="InterPro" id="IPR016484">
    <property type="entry name" value="GTPase_Der"/>
</dbReference>
<evidence type="ECO:0000256" key="8">
    <source>
        <dbReference type="HAMAP-Rule" id="MF_00195"/>
    </source>
</evidence>
<gene>
    <name evidence="8 12" type="primary">der</name>
    <name evidence="12" type="ORF">KIM322_07280</name>
</gene>
<feature type="binding site" evidence="8">
    <location>
        <begin position="181"/>
        <end position="188"/>
    </location>
    <ligand>
        <name>GTP</name>
        <dbReference type="ChEBI" id="CHEBI:37565"/>
        <label>2</label>
    </ligand>
</feature>
<dbReference type="PANTHER" id="PTHR43834:SF6">
    <property type="entry name" value="GTPASE DER"/>
    <property type="match status" value="1"/>
</dbReference>
<feature type="domain" description="EngA-type G" evidence="11">
    <location>
        <begin position="4"/>
        <end position="167"/>
    </location>
</feature>
<keyword evidence="3 8" id="KW-0690">Ribosome biogenesis</keyword>
<evidence type="ECO:0000259" key="11">
    <source>
        <dbReference type="PROSITE" id="PS51712"/>
    </source>
</evidence>
<evidence type="ECO:0000256" key="5">
    <source>
        <dbReference type="ARBA" id="ARBA00022741"/>
    </source>
</evidence>